<dbReference type="AlphaFoldDB" id="X0HW99"/>
<dbReference type="EMBL" id="KK033646">
    <property type="protein sequence ID" value="EXL65419.1"/>
    <property type="molecule type" value="Genomic_DNA"/>
</dbReference>
<reference evidence="1" key="1">
    <citation type="submission" date="2011-11" db="EMBL/GenBank/DDBJ databases">
        <title>The Genome Sequence of Fusarium oxysporum PHW808.</title>
        <authorList>
            <consortium name="The Broad Institute Genome Sequencing Platform"/>
            <person name="Ma L.-J."/>
            <person name="Gale L.R."/>
            <person name="Schwartz D.C."/>
            <person name="Zhou S."/>
            <person name="Corby-Kistler H."/>
            <person name="Young S.K."/>
            <person name="Zeng Q."/>
            <person name="Gargeya S."/>
            <person name="Fitzgerald M."/>
            <person name="Haas B."/>
            <person name="Abouelleil A."/>
            <person name="Alvarado L."/>
            <person name="Arachchi H.M."/>
            <person name="Berlin A."/>
            <person name="Brown A."/>
            <person name="Chapman S.B."/>
            <person name="Chen Z."/>
            <person name="Dunbar C."/>
            <person name="Freedman E."/>
            <person name="Gearin G."/>
            <person name="Goldberg J."/>
            <person name="Griggs A."/>
            <person name="Gujja S."/>
            <person name="Heiman D."/>
            <person name="Howarth C."/>
            <person name="Larson L."/>
            <person name="Lui A."/>
            <person name="MacDonald P.J.P."/>
            <person name="Montmayeur A."/>
            <person name="Murphy C."/>
            <person name="Neiman D."/>
            <person name="Pearson M."/>
            <person name="Priest M."/>
            <person name="Roberts A."/>
            <person name="Saif S."/>
            <person name="Shea T."/>
            <person name="Shenoy N."/>
            <person name="Sisk P."/>
            <person name="Stolte C."/>
            <person name="Sykes S."/>
            <person name="Wortman J."/>
            <person name="Nusbaum C."/>
            <person name="Birren B."/>
        </authorList>
    </citation>
    <scope>NUCLEOTIDE SEQUENCE [LARGE SCALE GENOMIC DNA]</scope>
    <source>
        <strain evidence="1">54008</strain>
    </source>
</reference>
<dbReference type="Proteomes" id="UP000030676">
    <property type="component" value="Unassembled WGS sequence"/>
</dbReference>
<evidence type="ECO:0000313" key="1">
    <source>
        <dbReference type="EMBL" id="EXL65419.1"/>
    </source>
</evidence>
<reference evidence="1" key="2">
    <citation type="submission" date="2014-03" db="EMBL/GenBank/DDBJ databases">
        <title>The Genome Annotation of Fusarium oxysporum PHW808.</title>
        <authorList>
            <consortium name="The Broad Institute Genomics Platform"/>
            <person name="Ma L.-J."/>
            <person name="Corby-Kistler H."/>
            <person name="Broz K."/>
            <person name="Gale L.R."/>
            <person name="Jonkers W."/>
            <person name="O'Donnell K."/>
            <person name="Ploetz R."/>
            <person name="Steinberg C."/>
            <person name="Schwartz D.C."/>
            <person name="VanEtten H."/>
            <person name="Zhou S."/>
            <person name="Young S.K."/>
            <person name="Zeng Q."/>
            <person name="Gargeya S."/>
            <person name="Fitzgerald M."/>
            <person name="Abouelleil A."/>
            <person name="Alvarado L."/>
            <person name="Chapman S.B."/>
            <person name="Gainer-Dewar J."/>
            <person name="Goldberg J."/>
            <person name="Griggs A."/>
            <person name="Gujja S."/>
            <person name="Hansen M."/>
            <person name="Howarth C."/>
            <person name="Imamovic A."/>
            <person name="Ireland A."/>
            <person name="Larimer J."/>
            <person name="McCowan C."/>
            <person name="Murphy C."/>
            <person name="Pearson M."/>
            <person name="Poon T.W."/>
            <person name="Priest M."/>
            <person name="Roberts A."/>
            <person name="Saif S."/>
            <person name="Shea T."/>
            <person name="Sykes S."/>
            <person name="Wortman J."/>
            <person name="Nusbaum C."/>
            <person name="Birren B."/>
        </authorList>
    </citation>
    <scope>NUCLEOTIDE SEQUENCE</scope>
    <source>
        <strain evidence="1">54008</strain>
    </source>
</reference>
<dbReference type="HOGENOM" id="CLU_2831314_0_0_1"/>
<gene>
    <name evidence="1" type="ORF">FOPG_18357</name>
</gene>
<proteinExistence type="predicted"/>
<protein>
    <submittedName>
        <fullName evidence="1">Uncharacterized protein</fullName>
    </submittedName>
</protein>
<sequence length="66" mass="7572">MTGFRPAGTDLDVNFFQVTIRSALKLRGRYFIVLVNSSIAPKFRIRMPTYPPTSADTEKHQIQRCL</sequence>
<name>X0HW99_FUSOX</name>
<organism evidence="1">
    <name type="scientific">Fusarium oxysporum f. sp. conglutinans race 2 54008</name>
    <dbReference type="NCBI Taxonomy" id="1089457"/>
    <lineage>
        <taxon>Eukaryota</taxon>
        <taxon>Fungi</taxon>
        <taxon>Dikarya</taxon>
        <taxon>Ascomycota</taxon>
        <taxon>Pezizomycotina</taxon>
        <taxon>Sordariomycetes</taxon>
        <taxon>Hypocreomycetidae</taxon>
        <taxon>Hypocreales</taxon>
        <taxon>Nectriaceae</taxon>
        <taxon>Fusarium</taxon>
        <taxon>Fusarium oxysporum species complex</taxon>
    </lineage>
</organism>
<accession>X0HW99</accession>